<dbReference type="RefSeq" id="WP_131295935.1">
    <property type="nucleotide sequence ID" value="NZ_SJKA01000022.1"/>
</dbReference>
<dbReference type="EMBL" id="SJKA01000022">
    <property type="protein sequence ID" value="TCC19980.1"/>
    <property type="molecule type" value="Genomic_DNA"/>
</dbReference>
<sequence length="123" mass="13507">MKRYLNDAGVQSTVKHVLNEIDKQDDLWGEQNHPSHTGGITALKVAYYGEMAGQFKLHCAEAALEGRLGWDDILLEEVFEAFAETDVERQIEELVQVAAVAIQAVASIARQEAKRVLAADGGQ</sequence>
<accession>A0A4R0I0A1</accession>
<dbReference type="OrthoDB" id="3541267at2"/>
<dbReference type="Proteomes" id="UP000292695">
    <property type="component" value="Unassembled WGS sequence"/>
</dbReference>
<gene>
    <name evidence="1" type="ORF">E0H50_37800</name>
</gene>
<keyword evidence="2" id="KW-1185">Reference proteome</keyword>
<comment type="caution">
    <text evidence="1">The sequence shown here is derived from an EMBL/GenBank/DDBJ whole genome shotgun (WGS) entry which is preliminary data.</text>
</comment>
<evidence type="ECO:0000313" key="1">
    <source>
        <dbReference type="EMBL" id="TCC19980.1"/>
    </source>
</evidence>
<name>A0A4R0I0A1_9ACTN</name>
<proteinExistence type="predicted"/>
<reference evidence="1 2" key="1">
    <citation type="submission" date="2019-02" db="EMBL/GenBank/DDBJ databases">
        <title>Kribbella capetownensis sp. nov. and Kribbella speibonae sp. nov., isolated from soil.</title>
        <authorList>
            <person name="Curtis S.M."/>
            <person name="Norton I."/>
            <person name="Everest G.J."/>
            <person name="Meyers P.R."/>
        </authorList>
    </citation>
    <scope>NUCLEOTIDE SEQUENCE [LARGE SCALE GENOMIC DNA]</scope>
    <source>
        <strain evidence="1 2">DSM 27082</strain>
    </source>
</reference>
<evidence type="ECO:0000313" key="2">
    <source>
        <dbReference type="Proteomes" id="UP000292695"/>
    </source>
</evidence>
<organism evidence="1 2">
    <name type="scientific">Kribbella sindirgiensis</name>
    <dbReference type="NCBI Taxonomy" id="1124744"/>
    <lineage>
        <taxon>Bacteria</taxon>
        <taxon>Bacillati</taxon>
        <taxon>Actinomycetota</taxon>
        <taxon>Actinomycetes</taxon>
        <taxon>Propionibacteriales</taxon>
        <taxon>Kribbellaceae</taxon>
        <taxon>Kribbella</taxon>
    </lineage>
</organism>
<dbReference type="AlphaFoldDB" id="A0A4R0I0A1"/>
<protein>
    <submittedName>
        <fullName evidence="1">Uncharacterized protein</fullName>
    </submittedName>
</protein>